<keyword evidence="4" id="KW-0472">Membrane</keyword>
<evidence type="ECO:0000256" key="2">
    <source>
        <dbReference type="ARBA" id="ARBA00022452"/>
    </source>
</evidence>
<dbReference type="InterPro" id="IPR034746">
    <property type="entry name" value="POTRA"/>
</dbReference>
<keyword evidence="8" id="KW-1185">Reference proteome</keyword>
<dbReference type="OrthoDB" id="9769707at2"/>
<dbReference type="RefSeq" id="WP_097030024.1">
    <property type="nucleotide sequence ID" value="NZ_OAOQ01000004.1"/>
</dbReference>
<feature type="domain" description="POTRA" evidence="6">
    <location>
        <begin position="204"/>
        <end position="278"/>
    </location>
</feature>
<dbReference type="InterPro" id="IPR010827">
    <property type="entry name" value="BamA/TamA_POTRA"/>
</dbReference>
<keyword evidence="3" id="KW-0812">Transmembrane</keyword>
<keyword evidence="2" id="KW-1134">Transmembrane beta strand</keyword>
<proteinExistence type="predicted"/>
<evidence type="ECO:0000313" key="7">
    <source>
        <dbReference type="EMBL" id="SNX69786.1"/>
    </source>
</evidence>
<dbReference type="PANTHER" id="PTHR12815:SF18">
    <property type="entry name" value="SORTING AND ASSEMBLY MACHINERY COMPONENT 50 HOMOLOG"/>
    <property type="match status" value="1"/>
</dbReference>
<dbReference type="InterPro" id="IPR000184">
    <property type="entry name" value="Bac_surfAg_D15"/>
</dbReference>
<name>A0A285CRV9_9RHOB</name>
<keyword evidence="5" id="KW-0732">Signal</keyword>
<dbReference type="Pfam" id="PF01103">
    <property type="entry name" value="Omp85"/>
    <property type="match status" value="1"/>
</dbReference>
<reference evidence="8" key="1">
    <citation type="submission" date="2017-08" db="EMBL/GenBank/DDBJ databases">
        <authorList>
            <person name="Varghese N."/>
            <person name="Submissions S."/>
        </authorList>
    </citation>
    <scope>NUCLEOTIDE SEQUENCE [LARGE SCALE GENOMIC DNA]</scope>
    <source>
        <strain evidence="8">JA234</strain>
    </source>
</reference>
<organism evidence="7 8">
    <name type="scientific">Cereibacter ovatus</name>
    <dbReference type="NCBI Taxonomy" id="439529"/>
    <lineage>
        <taxon>Bacteria</taxon>
        <taxon>Pseudomonadati</taxon>
        <taxon>Pseudomonadota</taxon>
        <taxon>Alphaproteobacteria</taxon>
        <taxon>Rhodobacterales</taxon>
        <taxon>Paracoccaceae</taxon>
        <taxon>Cereibacter</taxon>
    </lineage>
</organism>
<evidence type="ECO:0000313" key="8">
    <source>
        <dbReference type="Proteomes" id="UP000219467"/>
    </source>
</evidence>
<accession>A0A285CRV9</accession>
<feature type="chain" id="PRO_5013261606" evidence="5">
    <location>
        <begin position="27"/>
        <end position="606"/>
    </location>
</feature>
<protein>
    <submittedName>
        <fullName evidence="7">Autotransporter secretion outer membrane protein TamA</fullName>
    </submittedName>
</protein>
<evidence type="ECO:0000256" key="5">
    <source>
        <dbReference type="SAM" id="SignalP"/>
    </source>
</evidence>
<dbReference type="EMBL" id="OAOQ01000004">
    <property type="protein sequence ID" value="SNX69786.1"/>
    <property type="molecule type" value="Genomic_DNA"/>
</dbReference>
<dbReference type="GO" id="GO:0019867">
    <property type="term" value="C:outer membrane"/>
    <property type="evidence" value="ECO:0007669"/>
    <property type="project" value="InterPro"/>
</dbReference>
<dbReference type="AlphaFoldDB" id="A0A285CRV9"/>
<evidence type="ECO:0000259" key="6">
    <source>
        <dbReference type="PROSITE" id="PS51779"/>
    </source>
</evidence>
<dbReference type="Proteomes" id="UP000219467">
    <property type="component" value="Unassembled WGS sequence"/>
</dbReference>
<dbReference type="PANTHER" id="PTHR12815">
    <property type="entry name" value="SORTING AND ASSEMBLY MACHINERY SAMM50 PROTEIN FAMILY MEMBER"/>
    <property type="match status" value="1"/>
</dbReference>
<dbReference type="InterPro" id="IPR039910">
    <property type="entry name" value="D15-like"/>
</dbReference>
<comment type="subcellular location">
    <subcellularLocation>
        <location evidence="1">Membrane</location>
    </subcellularLocation>
</comment>
<gene>
    <name evidence="7" type="ORF">SAMN05878503_104216</name>
</gene>
<evidence type="ECO:0000256" key="4">
    <source>
        <dbReference type="ARBA" id="ARBA00023136"/>
    </source>
</evidence>
<dbReference type="Gene3D" id="2.40.160.50">
    <property type="entry name" value="membrane protein fhac: a member of the omp85/tpsb transporter family"/>
    <property type="match status" value="1"/>
</dbReference>
<feature type="signal peptide" evidence="5">
    <location>
        <begin position="1"/>
        <end position="26"/>
    </location>
</feature>
<evidence type="ECO:0000256" key="3">
    <source>
        <dbReference type="ARBA" id="ARBA00022692"/>
    </source>
</evidence>
<sequence>MSGPAFRSFAALVAFALATTAATPHASALEQLEFRVTGGNAEVEQTIRGASALMAARAGKDEQAQDLFGAARAEYGRLVMALYGLGHYSPVVNVLIDGREAALIAPLDAPDTIRRIEVRVQVGPPFHFGRARVAPLAPETDLPEDFRRGQLAQSGLVQDAARAAAKGWRAVGHAKVDVAEQVVTADHARRILDADIRMGPGPRLRFGDLRIKGEDRMSARRIRKIAGLPTGEVFDPDSLDRSAERLRRTGIFRSVSVTEDGAITPPDLLGITATVVEELPRRYSFGAEISSLEGATVSGQWIHRNLLGGGERLTLGGQIANIGAADSGVDYRLGVTLDRPATIDADTTLSFGAQIERLDEEDYLADTASVTATLSRWFTPHLTGSLGLGYAWSDVEDENGATIYRYASMPLSLVWNTRDNDLNATRGAYLAAGATPFVGMQDTDSGGQVTLDGRAFHTIGSEKHPVVLAGRVQAGAVLGADLLATPREYLFYSGGGGTVRGQPYQSLGVRPDDLNPDYKIGGTRFAALSAELRGTITRRVGLVAFVDAGWVSAEGVSSAGDDWHAGAGLGLRYDTGFGPIRLDVASPVGGDTGDGVQIYVGIGQAF</sequence>
<dbReference type="Pfam" id="PF07244">
    <property type="entry name" value="POTRA"/>
    <property type="match status" value="1"/>
</dbReference>
<dbReference type="PROSITE" id="PS51779">
    <property type="entry name" value="POTRA"/>
    <property type="match status" value="1"/>
</dbReference>
<dbReference type="Gene3D" id="3.10.20.310">
    <property type="entry name" value="membrane protein fhac"/>
    <property type="match status" value="1"/>
</dbReference>
<evidence type="ECO:0000256" key="1">
    <source>
        <dbReference type="ARBA" id="ARBA00004370"/>
    </source>
</evidence>